<feature type="region of interest" description="Disordered" evidence="1">
    <location>
        <begin position="20"/>
        <end position="49"/>
    </location>
</feature>
<keyword evidence="3" id="KW-1185">Reference proteome</keyword>
<dbReference type="RefSeq" id="WP_273737625.1">
    <property type="nucleotide sequence ID" value="NZ_JAQIVI010000091.1"/>
</dbReference>
<comment type="caution">
    <text evidence="2">The sequence shown here is derived from an EMBL/GenBank/DDBJ whole genome shotgun (WGS) entry which is preliminary data.</text>
</comment>
<reference evidence="2 3" key="1">
    <citation type="journal article" date="2019" name="Int. J. Syst. Evol. Microbiol.">
        <title>The Global Catalogue of Microorganisms (GCM) 10K type strain sequencing project: providing services to taxonomists for standard genome sequencing and annotation.</title>
        <authorList>
            <consortium name="The Broad Institute Genomics Platform"/>
            <consortium name="The Broad Institute Genome Sequencing Center for Infectious Disease"/>
            <person name="Wu L."/>
            <person name="Ma J."/>
        </authorList>
    </citation>
    <scope>NUCLEOTIDE SEQUENCE [LARGE SCALE GENOMIC DNA]</scope>
    <source>
        <strain evidence="2 3">LMG 29247</strain>
    </source>
</reference>
<sequence>MPAETPRRPCREGILAVVYMSNDNSNPTDESQKNKNADSGHSLGDEGEGVHVVHIGGEKEKFNSDTVRAHEIISLVEPDANEFTLEARSGNSTVEEWGPDDPVDLTEKHRSHFRVMARGGGNS</sequence>
<protein>
    <submittedName>
        <fullName evidence="2">Uncharacterized protein</fullName>
    </submittedName>
</protein>
<evidence type="ECO:0000313" key="2">
    <source>
        <dbReference type="EMBL" id="MFC6764567.1"/>
    </source>
</evidence>
<evidence type="ECO:0000256" key="1">
    <source>
        <dbReference type="SAM" id="MobiDB-lite"/>
    </source>
</evidence>
<gene>
    <name evidence="2" type="ORF">ACFQE6_05830</name>
</gene>
<dbReference type="AlphaFoldDB" id="A0ABD5SHQ8"/>
<evidence type="ECO:0000313" key="3">
    <source>
        <dbReference type="Proteomes" id="UP001596383"/>
    </source>
</evidence>
<accession>A0ABD5SHQ8</accession>
<organism evidence="2 3">
    <name type="scientific">Natrinema soli</name>
    <dbReference type="NCBI Taxonomy" id="1930624"/>
    <lineage>
        <taxon>Archaea</taxon>
        <taxon>Methanobacteriati</taxon>
        <taxon>Methanobacteriota</taxon>
        <taxon>Stenosarchaea group</taxon>
        <taxon>Halobacteria</taxon>
        <taxon>Halobacteriales</taxon>
        <taxon>Natrialbaceae</taxon>
        <taxon>Natrinema</taxon>
    </lineage>
</organism>
<proteinExistence type="predicted"/>
<name>A0ABD5SHQ8_9EURY</name>
<dbReference type="EMBL" id="JBHSWV010000091">
    <property type="protein sequence ID" value="MFC6764567.1"/>
    <property type="molecule type" value="Genomic_DNA"/>
</dbReference>
<dbReference type="Proteomes" id="UP001596383">
    <property type="component" value="Unassembled WGS sequence"/>
</dbReference>